<keyword evidence="3" id="KW-1185">Reference proteome</keyword>
<dbReference type="AlphaFoldDB" id="A0AAP6BJB7"/>
<dbReference type="RefSeq" id="WP_158002843.1">
    <property type="nucleotide sequence ID" value="NZ_CP122369.1"/>
</dbReference>
<evidence type="ECO:0000313" key="3">
    <source>
        <dbReference type="Proteomes" id="UP001272987"/>
    </source>
</evidence>
<dbReference type="EMBL" id="JARAWC010000044">
    <property type="protein sequence ID" value="MDX2965635.1"/>
    <property type="molecule type" value="Genomic_DNA"/>
</dbReference>
<accession>A0AAP6BJB7</accession>
<gene>
    <name evidence="1" type="ORF">PV399_38870</name>
    <name evidence="2" type="ORF">PV666_44420</name>
</gene>
<organism evidence="1 4">
    <name type="scientific">Streptomyces acidiscabies</name>
    <dbReference type="NCBI Taxonomy" id="42234"/>
    <lineage>
        <taxon>Bacteria</taxon>
        <taxon>Bacillati</taxon>
        <taxon>Actinomycetota</taxon>
        <taxon>Actinomycetes</taxon>
        <taxon>Kitasatosporales</taxon>
        <taxon>Streptomycetaceae</taxon>
        <taxon>Streptomyces</taxon>
    </lineage>
</organism>
<dbReference type="Proteomes" id="UP001272987">
    <property type="component" value="Unassembled WGS sequence"/>
</dbReference>
<dbReference type="GeneID" id="69812445"/>
<comment type="caution">
    <text evidence="1">The sequence shown here is derived from an EMBL/GenBank/DDBJ whole genome shotgun (WGS) entry which is preliminary data.</text>
</comment>
<protein>
    <submittedName>
        <fullName evidence="1">Uncharacterized protein</fullName>
    </submittedName>
</protein>
<sequence>MVDDLVDGRGNGFQQGVEDVAELGRAAGFGESSAVGIQVRCGERLGQGVVGTEPVGVTASPAAQVVAGG</sequence>
<evidence type="ECO:0000313" key="2">
    <source>
        <dbReference type="EMBL" id="MDX3024863.1"/>
    </source>
</evidence>
<dbReference type="EMBL" id="JARAWP010000039">
    <property type="protein sequence ID" value="MDX3024863.1"/>
    <property type="molecule type" value="Genomic_DNA"/>
</dbReference>
<evidence type="ECO:0000313" key="4">
    <source>
        <dbReference type="Proteomes" id="UP001282288"/>
    </source>
</evidence>
<reference evidence="1 3" key="1">
    <citation type="journal article" date="2023" name="Microb. Genom.">
        <title>Mesoterricola silvestris gen. nov., sp. nov., Mesoterricola sediminis sp. nov., Geothrix oryzae sp. nov., Geothrix edaphica sp. nov., Geothrix rubra sp. nov., and Geothrix limicola sp. nov., six novel members of Acidobacteriota isolated from soils.</title>
        <authorList>
            <person name="Weisberg A.J."/>
            <person name="Pearce E."/>
            <person name="Kramer C.G."/>
            <person name="Chang J.H."/>
            <person name="Clarke C.R."/>
        </authorList>
    </citation>
    <scope>NUCLEOTIDE SEQUENCE</scope>
    <source>
        <strain evidence="2 3">NB05-1H</strain>
        <strain evidence="1">NRRL_B-16521</strain>
    </source>
</reference>
<evidence type="ECO:0000313" key="1">
    <source>
        <dbReference type="EMBL" id="MDX2965635.1"/>
    </source>
</evidence>
<proteinExistence type="predicted"/>
<dbReference type="Proteomes" id="UP001282288">
    <property type="component" value="Unassembled WGS sequence"/>
</dbReference>
<name>A0AAP6BJB7_9ACTN</name>